<accession>A0A0D7A9G9</accession>
<dbReference type="GO" id="GO:0033588">
    <property type="term" value="C:elongator holoenzyme complex"/>
    <property type="evidence" value="ECO:0007669"/>
    <property type="project" value="InterPro"/>
</dbReference>
<evidence type="ECO:0000256" key="7">
    <source>
        <dbReference type="ARBA" id="ARBA00022694"/>
    </source>
</evidence>
<dbReference type="GO" id="GO:0002098">
    <property type="term" value="P:tRNA wobble uridine modification"/>
    <property type="evidence" value="ECO:0007669"/>
    <property type="project" value="InterPro"/>
</dbReference>
<comment type="pathway">
    <text evidence="3">tRNA modification; 5-methoxycarbonylmethyl-2-thiouridine-tRNA biosynthesis.</text>
</comment>
<evidence type="ECO:0000256" key="2">
    <source>
        <dbReference type="ARBA" id="ARBA00004496"/>
    </source>
</evidence>
<evidence type="ECO:0000256" key="3">
    <source>
        <dbReference type="ARBA" id="ARBA00005043"/>
    </source>
</evidence>
<dbReference type="UniPathway" id="UPA00988"/>
<sequence>MTLSSLLDAPRPNSPFLLLQSSTAQSAVPLLRDFVSRARCCTVLFCCLYPPNALLNACASSNVEVHDRIACVPGYSNDDSHLKNDIIFTVKSILTLHAEPDSGPLNVVIDSLDTINEDIGSVSATYKFLCELLGLIRARSHPSQLVLHSLPCPVLRSLIQPSFSSTIRLVKTHPVALLVHLARSYSSPPPPMTAESAFWGVFLPLSERMDESERLLFGPSPDDEELLMSSEMVLEVLIRSTHRSKGVERTLKGWTVNGPCELPAMSGLKHIFHKQMMISEEAPDPTQNVSFNLNLTPSQQKSRAEVPLPYAHEGSPASRKPQPSSVIIYDPDSADDFDDDDPDEDLDI</sequence>
<reference evidence="10 11" key="1">
    <citation type="journal article" date="2015" name="Fungal Genet. Biol.">
        <title>Evolution of novel wood decay mechanisms in Agaricales revealed by the genome sequences of Fistulina hepatica and Cylindrobasidium torrendii.</title>
        <authorList>
            <person name="Floudas D."/>
            <person name="Held B.W."/>
            <person name="Riley R."/>
            <person name="Nagy L.G."/>
            <person name="Koehler G."/>
            <person name="Ransdell A.S."/>
            <person name="Younus H."/>
            <person name="Chow J."/>
            <person name="Chiniquy J."/>
            <person name="Lipzen A."/>
            <person name="Tritt A."/>
            <person name="Sun H."/>
            <person name="Haridas S."/>
            <person name="LaButti K."/>
            <person name="Ohm R.A."/>
            <person name="Kues U."/>
            <person name="Blanchette R.A."/>
            <person name="Grigoriev I.V."/>
            <person name="Minto R.E."/>
            <person name="Hibbett D.S."/>
        </authorList>
    </citation>
    <scope>NUCLEOTIDE SEQUENCE [LARGE SCALE GENOMIC DNA]</scope>
    <source>
        <strain evidence="10 11">ATCC 64428</strain>
    </source>
</reference>
<keyword evidence="7" id="KW-0819">tRNA processing</keyword>
<dbReference type="PANTHER" id="PTHR15641:SF1">
    <property type="entry name" value="ELONGATOR COMPLEX PROTEIN 5"/>
    <property type="match status" value="1"/>
</dbReference>
<evidence type="ECO:0000256" key="9">
    <source>
        <dbReference type="SAM" id="MobiDB-lite"/>
    </source>
</evidence>
<dbReference type="InterPro" id="IPR019519">
    <property type="entry name" value="Elp5"/>
</dbReference>
<dbReference type="Pfam" id="PF10483">
    <property type="entry name" value="Elong_Iki1"/>
    <property type="match status" value="1"/>
</dbReference>
<evidence type="ECO:0000256" key="5">
    <source>
        <dbReference type="ARBA" id="ARBA00020264"/>
    </source>
</evidence>
<comment type="subcellular location">
    <subcellularLocation>
        <location evidence="2">Cytoplasm</location>
    </subcellularLocation>
    <subcellularLocation>
        <location evidence="1">Nucleus</location>
    </subcellularLocation>
</comment>
<dbReference type="OrthoDB" id="166907at2759"/>
<dbReference type="Gene3D" id="3.40.50.300">
    <property type="entry name" value="P-loop containing nucleotide triphosphate hydrolases"/>
    <property type="match status" value="1"/>
</dbReference>
<evidence type="ECO:0000256" key="6">
    <source>
        <dbReference type="ARBA" id="ARBA00022490"/>
    </source>
</evidence>
<feature type="region of interest" description="Disordered" evidence="9">
    <location>
        <begin position="297"/>
        <end position="348"/>
    </location>
</feature>
<keyword evidence="6" id="KW-0963">Cytoplasm</keyword>
<dbReference type="GO" id="GO:0005634">
    <property type="term" value="C:nucleus"/>
    <property type="evidence" value="ECO:0007669"/>
    <property type="project" value="UniProtKB-SubCell"/>
</dbReference>
<comment type="similarity">
    <text evidence="4">Belongs to the ELP5 family.</text>
</comment>
<evidence type="ECO:0000256" key="4">
    <source>
        <dbReference type="ARBA" id="ARBA00009567"/>
    </source>
</evidence>
<keyword evidence="11" id="KW-1185">Reference proteome</keyword>
<organism evidence="10 11">
    <name type="scientific">Fistulina hepatica ATCC 64428</name>
    <dbReference type="NCBI Taxonomy" id="1128425"/>
    <lineage>
        <taxon>Eukaryota</taxon>
        <taxon>Fungi</taxon>
        <taxon>Dikarya</taxon>
        <taxon>Basidiomycota</taxon>
        <taxon>Agaricomycotina</taxon>
        <taxon>Agaricomycetes</taxon>
        <taxon>Agaricomycetidae</taxon>
        <taxon>Agaricales</taxon>
        <taxon>Fistulinaceae</taxon>
        <taxon>Fistulina</taxon>
    </lineage>
</organism>
<dbReference type="PANTHER" id="PTHR15641">
    <property type="entry name" value="ELONGATOR COMPLEX PROTEIN 5"/>
    <property type="match status" value="1"/>
</dbReference>
<feature type="compositionally biased region" description="Acidic residues" evidence="9">
    <location>
        <begin position="332"/>
        <end position="348"/>
    </location>
</feature>
<proteinExistence type="inferred from homology"/>
<protein>
    <recommendedName>
        <fullName evidence="5">Elongator complex protein 5</fullName>
    </recommendedName>
</protein>
<gene>
    <name evidence="10" type="ORF">FISHEDRAFT_66217</name>
</gene>
<dbReference type="Proteomes" id="UP000054144">
    <property type="component" value="Unassembled WGS sequence"/>
</dbReference>
<keyword evidence="8" id="KW-0539">Nucleus</keyword>
<evidence type="ECO:0000256" key="8">
    <source>
        <dbReference type="ARBA" id="ARBA00023242"/>
    </source>
</evidence>
<evidence type="ECO:0000256" key="1">
    <source>
        <dbReference type="ARBA" id="ARBA00004123"/>
    </source>
</evidence>
<evidence type="ECO:0000313" key="11">
    <source>
        <dbReference type="Proteomes" id="UP000054144"/>
    </source>
</evidence>
<evidence type="ECO:0000313" key="10">
    <source>
        <dbReference type="EMBL" id="KIY47044.1"/>
    </source>
</evidence>
<dbReference type="GO" id="GO:0000049">
    <property type="term" value="F:tRNA binding"/>
    <property type="evidence" value="ECO:0007669"/>
    <property type="project" value="TreeGrafter"/>
</dbReference>
<name>A0A0D7A9G9_9AGAR</name>
<dbReference type="InterPro" id="IPR027417">
    <property type="entry name" value="P-loop_NTPase"/>
</dbReference>
<dbReference type="GO" id="GO:0005829">
    <property type="term" value="C:cytosol"/>
    <property type="evidence" value="ECO:0007669"/>
    <property type="project" value="TreeGrafter"/>
</dbReference>
<dbReference type="AlphaFoldDB" id="A0A0D7A9G9"/>
<dbReference type="EMBL" id="KN882016">
    <property type="protein sequence ID" value="KIY47044.1"/>
    <property type="molecule type" value="Genomic_DNA"/>
</dbReference>